<name>A0A174ZQI4_9FIRM</name>
<dbReference type="Pfam" id="PF04203">
    <property type="entry name" value="Sortase"/>
    <property type="match status" value="1"/>
</dbReference>
<keyword evidence="1" id="KW-0378">Hydrolase</keyword>
<dbReference type="InterPro" id="IPR009835">
    <property type="entry name" value="SrtB"/>
</dbReference>
<evidence type="ECO:0000313" key="5">
    <source>
        <dbReference type="Proteomes" id="UP000095662"/>
    </source>
</evidence>
<proteinExistence type="predicted"/>
<evidence type="ECO:0000256" key="2">
    <source>
        <dbReference type="PIRSR" id="PIRSR605754-1"/>
    </source>
</evidence>
<sequence>MILSPDVVRGGVALEEQSETKTEKQPIISGKVLWAALGACAVWLSAVGVMLIMKLTQPPLPPNMLDYTCELDVDIPAEPVVPEKKKPSILPEYREMYEKNHDMAGWLKIEGTNVDYPVMHVKGFDPKKPIDYGEVYDKNMYYLTHDFDKEYSFSGCVTADYCAHIGSDYRSPNILLYGHNMSNGTFFRDVNKFDVLYYGREMYDEHPVIQFDTIYEKGLYKIFAMMQVNVEKADGEVFYYTAAYTFKNKKEFIDYYAKVLDRSFIYTPQVDLKYGDEVIALSTCDFPFGKSKNIRYVLFARRVREGEDPTVDVSKTIINYDPLYYDYWYSVYGGSWGGRNWDPALLKGYKPKKSS</sequence>
<dbReference type="InterPro" id="IPR005754">
    <property type="entry name" value="Sortase"/>
</dbReference>
<dbReference type="GO" id="GO:0016787">
    <property type="term" value="F:hydrolase activity"/>
    <property type="evidence" value="ECO:0007669"/>
    <property type="project" value="UniProtKB-KW"/>
</dbReference>
<evidence type="ECO:0000256" key="3">
    <source>
        <dbReference type="SAM" id="Phobius"/>
    </source>
</evidence>
<dbReference type="Gene3D" id="2.40.260.10">
    <property type="entry name" value="Sortase"/>
    <property type="match status" value="1"/>
</dbReference>
<gene>
    <name evidence="4" type="ORF">ERS852540_01684</name>
</gene>
<protein>
    <submittedName>
        <fullName evidence="4">Sortase, SrtB family</fullName>
    </submittedName>
</protein>
<accession>A0A174ZQI4</accession>
<evidence type="ECO:0000313" key="4">
    <source>
        <dbReference type="EMBL" id="CUQ88262.1"/>
    </source>
</evidence>
<keyword evidence="3" id="KW-0472">Membrane</keyword>
<evidence type="ECO:0000256" key="1">
    <source>
        <dbReference type="ARBA" id="ARBA00022801"/>
    </source>
</evidence>
<feature type="transmembrane region" description="Helical" evidence="3">
    <location>
        <begin position="32"/>
        <end position="53"/>
    </location>
</feature>
<dbReference type="InterPro" id="IPR023365">
    <property type="entry name" value="Sortase_dom-sf"/>
</dbReference>
<dbReference type="OrthoDB" id="9806013at2"/>
<dbReference type="SUPFAM" id="SSF63817">
    <property type="entry name" value="Sortase"/>
    <property type="match status" value="1"/>
</dbReference>
<dbReference type="EMBL" id="CZBY01000013">
    <property type="protein sequence ID" value="CUQ88262.1"/>
    <property type="molecule type" value="Genomic_DNA"/>
</dbReference>
<organism evidence="4 5">
    <name type="scientific">[Eubacterium] siraeum</name>
    <dbReference type="NCBI Taxonomy" id="39492"/>
    <lineage>
        <taxon>Bacteria</taxon>
        <taxon>Bacillati</taxon>
        <taxon>Bacillota</taxon>
        <taxon>Clostridia</taxon>
        <taxon>Eubacteriales</taxon>
        <taxon>Oscillospiraceae</taxon>
        <taxon>Oscillospiraceae incertae sedis</taxon>
    </lineage>
</organism>
<dbReference type="AlphaFoldDB" id="A0A174ZQI4"/>
<dbReference type="CDD" id="cd05826">
    <property type="entry name" value="Sortase_B"/>
    <property type="match status" value="1"/>
</dbReference>
<feature type="active site" description="Proton donor/acceptor" evidence="2">
    <location>
        <position position="179"/>
    </location>
</feature>
<keyword evidence="3" id="KW-0812">Transmembrane</keyword>
<reference evidence="4 5" key="1">
    <citation type="submission" date="2015-09" db="EMBL/GenBank/DDBJ databases">
        <authorList>
            <consortium name="Pathogen Informatics"/>
        </authorList>
    </citation>
    <scope>NUCLEOTIDE SEQUENCE [LARGE SCALE GENOMIC DNA]</scope>
    <source>
        <strain evidence="4 5">2789STDY5834928</strain>
    </source>
</reference>
<dbReference type="Proteomes" id="UP000095662">
    <property type="component" value="Unassembled WGS sequence"/>
</dbReference>
<feature type="active site" description="Acyl-thioester intermediate" evidence="2">
    <location>
        <position position="284"/>
    </location>
</feature>
<keyword evidence="3" id="KW-1133">Transmembrane helix</keyword>
<dbReference type="STRING" id="39492.ERS852540_01684"/>